<dbReference type="SUPFAM" id="SSF82199">
    <property type="entry name" value="SET domain"/>
    <property type="match status" value="1"/>
</dbReference>
<dbReference type="InterPro" id="IPR001214">
    <property type="entry name" value="SET_dom"/>
</dbReference>
<dbReference type="GeneID" id="80558059"/>
<dbReference type="Gene3D" id="2.170.270.10">
    <property type="entry name" value="SET domain"/>
    <property type="match status" value="1"/>
</dbReference>
<sequence>MLYIDNRLSKIKISGKGVGYVTNDFIPKNTIILREKPKFYVELNKNTISDVFEILYKILKSDNQISLSEFYNLPPKSRLNFDKYEANIFIELNKLKNTNFHYIYKFFINNFNIHQLTLFCAKYMCNAFEFGNGSAILFESAKFNHSCLPNVIFGKVKDEMWFITIKDIESGQEICDNYVDITQNIQNRQNRLLEQYNFQCKCDRCTCYDKHSIKYYDKKAKKINAKKTKFNSYVKKLNKSSH</sequence>
<dbReference type="Proteomes" id="UP001321479">
    <property type="component" value="Segment"/>
</dbReference>
<accession>A0ABM7NRR7</accession>
<reference evidence="2 3" key="1">
    <citation type="submission" date="2021-02" db="EMBL/GenBank/DDBJ databases">
        <title>Cotonvirus japonicus, which uses Golgi apparatus of host cells for its virion factory, phylogenetically links tailed tupanvirus and icosahedral mimivirus.</title>
        <authorList>
            <person name="Takahashi H."/>
            <person name="Fukaya S."/>
            <person name="Song C."/>
            <person name="Murata K."/>
            <person name="Takemura M."/>
        </authorList>
    </citation>
    <scope>NUCLEOTIDE SEQUENCE [LARGE SCALE GENOMIC DNA]</scope>
</reference>
<evidence type="ECO:0000259" key="1">
    <source>
        <dbReference type="PROSITE" id="PS50280"/>
    </source>
</evidence>
<organism evidence="2 3">
    <name type="scientific">Cotonvirus japonicus</name>
    <dbReference type="NCBI Taxonomy" id="2811091"/>
    <lineage>
        <taxon>Viruses</taxon>
        <taxon>Varidnaviria</taxon>
        <taxon>Bamfordvirae</taxon>
        <taxon>Nucleocytoviricota</taxon>
        <taxon>Megaviricetes</taxon>
        <taxon>Imitervirales</taxon>
        <taxon>Mimiviridae</taxon>
        <taxon>Megamimivirinae</taxon>
        <taxon>Cotonvirus</taxon>
        <taxon>Cotonvirus japonicum</taxon>
    </lineage>
</organism>
<name>A0ABM7NRR7_9VIRU</name>
<dbReference type="EMBL" id="AP024483">
    <property type="protein sequence ID" value="BCS82854.1"/>
    <property type="molecule type" value="Genomic_DNA"/>
</dbReference>
<dbReference type="Gene3D" id="1.10.220.160">
    <property type="match status" value="1"/>
</dbReference>
<dbReference type="RefSeq" id="YP_010841462.1">
    <property type="nucleotide sequence ID" value="NC_079139.1"/>
</dbReference>
<proteinExistence type="predicted"/>
<feature type="domain" description="SET" evidence="1">
    <location>
        <begin position="6"/>
        <end position="179"/>
    </location>
</feature>
<dbReference type="Pfam" id="PF00856">
    <property type="entry name" value="SET"/>
    <property type="match status" value="1"/>
</dbReference>
<dbReference type="InterPro" id="IPR050869">
    <property type="entry name" value="H3K4_H4K5_MeTrfase"/>
</dbReference>
<keyword evidence="3" id="KW-1185">Reference proteome</keyword>
<evidence type="ECO:0000313" key="3">
    <source>
        <dbReference type="Proteomes" id="UP001321479"/>
    </source>
</evidence>
<evidence type="ECO:0000313" key="2">
    <source>
        <dbReference type="EMBL" id="BCS82854.1"/>
    </source>
</evidence>
<dbReference type="CDD" id="cd20071">
    <property type="entry name" value="SET_SMYD"/>
    <property type="match status" value="1"/>
</dbReference>
<dbReference type="PANTHER" id="PTHR12197">
    <property type="entry name" value="HISTONE-LYSINE N-METHYLTRANSFERASE SMYD"/>
    <property type="match status" value="1"/>
</dbReference>
<dbReference type="InterPro" id="IPR046341">
    <property type="entry name" value="SET_dom_sf"/>
</dbReference>
<dbReference type="PROSITE" id="PS50280">
    <property type="entry name" value="SET"/>
    <property type="match status" value="1"/>
</dbReference>
<protein>
    <submittedName>
        <fullName evidence="2">SET domain protein</fullName>
    </submittedName>
</protein>